<dbReference type="EMBL" id="PNFZ01000009">
    <property type="protein sequence ID" value="PMB97145.1"/>
    <property type="molecule type" value="Genomic_DNA"/>
</dbReference>
<accession>A0A2N6PEN2</accession>
<evidence type="ECO:0000313" key="1">
    <source>
        <dbReference type="EMBL" id="PMB97145.1"/>
    </source>
</evidence>
<evidence type="ECO:0000313" key="2">
    <source>
        <dbReference type="Proteomes" id="UP000235703"/>
    </source>
</evidence>
<name>A0A2N6PEN2_9MICO</name>
<dbReference type="Proteomes" id="UP000235703">
    <property type="component" value="Unassembled WGS sequence"/>
</dbReference>
<protein>
    <submittedName>
        <fullName evidence="1">Uncharacterized protein</fullName>
    </submittedName>
</protein>
<gene>
    <name evidence="1" type="ORF">CJ198_12605</name>
</gene>
<dbReference type="RefSeq" id="WP_102162960.1">
    <property type="nucleotide sequence ID" value="NZ_PNFZ01000009.1"/>
</dbReference>
<keyword evidence="2" id="KW-1185">Reference proteome</keyword>
<reference evidence="1 2" key="1">
    <citation type="submission" date="2017-09" db="EMBL/GenBank/DDBJ databases">
        <title>Bacterial strain isolated from the female urinary microbiota.</title>
        <authorList>
            <person name="Thomas-White K."/>
            <person name="Kumar N."/>
            <person name="Forster S."/>
            <person name="Putonti C."/>
            <person name="Lawley T."/>
            <person name="Wolfe A.J."/>
        </authorList>
    </citation>
    <scope>NUCLEOTIDE SEQUENCE [LARGE SCALE GENOMIC DNA]</scope>
    <source>
        <strain evidence="1 2">UMB0680</strain>
    </source>
</reference>
<organism evidence="1 2">
    <name type="scientific">Brevibacterium luteolum</name>
    <dbReference type="NCBI Taxonomy" id="199591"/>
    <lineage>
        <taxon>Bacteria</taxon>
        <taxon>Bacillati</taxon>
        <taxon>Actinomycetota</taxon>
        <taxon>Actinomycetes</taxon>
        <taxon>Micrococcales</taxon>
        <taxon>Brevibacteriaceae</taxon>
        <taxon>Brevibacterium</taxon>
    </lineage>
</organism>
<sequence length="74" mass="8189">MAIHRRSAETRRRQARLAIAVRLNKDDVDELRTAFRAQSALDAIAAIPGTPSAEDLLSLRAAVDRLEDAEVRHA</sequence>
<dbReference type="AlphaFoldDB" id="A0A2N6PEN2"/>
<proteinExistence type="predicted"/>
<comment type="caution">
    <text evidence="1">The sequence shown here is derived from an EMBL/GenBank/DDBJ whole genome shotgun (WGS) entry which is preliminary data.</text>
</comment>